<evidence type="ECO:0000259" key="2">
    <source>
        <dbReference type="Pfam" id="PF22725"/>
    </source>
</evidence>
<dbReference type="InterPro" id="IPR055170">
    <property type="entry name" value="GFO_IDH_MocA-like_dom"/>
</dbReference>
<dbReference type="PANTHER" id="PTHR43249:SF1">
    <property type="entry name" value="D-GLUCOSIDE 3-DEHYDROGENASE"/>
    <property type="match status" value="1"/>
</dbReference>
<dbReference type="EMBL" id="DSZU01000121">
    <property type="protein sequence ID" value="HGV55764.1"/>
    <property type="molecule type" value="Genomic_DNA"/>
</dbReference>
<dbReference type="Gene3D" id="3.40.50.720">
    <property type="entry name" value="NAD(P)-binding Rossmann-like Domain"/>
    <property type="match status" value="1"/>
</dbReference>
<name>A0A832LWT4_9BACT</name>
<feature type="domain" description="GFO/IDH/MocA-like oxidoreductase" evidence="2">
    <location>
        <begin position="132"/>
        <end position="254"/>
    </location>
</feature>
<gene>
    <name evidence="3" type="ORF">ENT73_06780</name>
</gene>
<feature type="domain" description="Gfo/Idh/MocA-like oxidoreductase N-terminal" evidence="1">
    <location>
        <begin position="3"/>
        <end position="119"/>
    </location>
</feature>
<dbReference type="InterPro" id="IPR036291">
    <property type="entry name" value="NAD(P)-bd_dom_sf"/>
</dbReference>
<reference evidence="3" key="1">
    <citation type="journal article" date="2020" name="mSystems">
        <title>Genome- and Community-Level Interaction Insights into Carbon Utilization and Element Cycling Functions of Hydrothermarchaeota in Hydrothermal Sediment.</title>
        <authorList>
            <person name="Zhou Z."/>
            <person name="Liu Y."/>
            <person name="Xu W."/>
            <person name="Pan J."/>
            <person name="Luo Z.H."/>
            <person name="Li M."/>
        </authorList>
    </citation>
    <scope>NUCLEOTIDE SEQUENCE [LARGE SCALE GENOMIC DNA]</scope>
    <source>
        <strain evidence="3">SpSt-605</strain>
    </source>
</reference>
<dbReference type="SUPFAM" id="SSF55347">
    <property type="entry name" value="Glyceraldehyde-3-phosphate dehydrogenase-like, C-terminal domain"/>
    <property type="match status" value="1"/>
</dbReference>
<accession>A0A832LWT4</accession>
<dbReference type="Pfam" id="PF22725">
    <property type="entry name" value="GFO_IDH_MocA_C3"/>
    <property type="match status" value="1"/>
</dbReference>
<comment type="caution">
    <text evidence="3">The sequence shown here is derived from an EMBL/GenBank/DDBJ whole genome shotgun (WGS) entry which is preliminary data.</text>
</comment>
<organism evidence="3">
    <name type="scientific">Caldimicrobium thiodismutans</name>
    <dbReference type="NCBI Taxonomy" id="1653476"/>
    <lineage>
        <taxon>Bacteria</taxon>
        <taxon>Pseudomonadati</taxon>
        <taxon>Thermodesulfobacteriota</taxon>
        <taxon>Thermodesulfobacteria</taxon>
        <taxon>Thermodesulfobacteriales</taxon>
        <taxon>Thermodesulfobacteriaceae</taxon>
        <taxon>Caldimicrobium</taxon>
    </lineage>
</organism>
<dbReference type="GO" id="GO:0000166">
    <property type="term" value="F:nucleotide binding"/>
    <property type="evidence" value="ECO:0007669"/>
    <property type="project" value="InterPro"/>
</dbReference>
<sequence>MKLRVAIIGCGKAAERHLKIYQALKDKVQVVAVSDVNLERAKLFAEALSAKPYSDFQEMLKKEPLDVVDLALPSGLHGSVGKIILKKFKKSLLVEKPLALTLREARELVELAERYNLKLVTIFQNRANLPVIKLKELIDGGYLGRLVLLSAKFYWSRKQKYYDSASWRGTWAQDGGALAQQGCHFADMLTYLGGEVAEVSAMMGTFLVNIEAEDLLVGLLKFKNGALGTIEATTCARPKDIKAEVTVLGERGSAILGGFAMNRLDYLALEGVEDPEGLIEGYKANPEHPLGYAHYAYFEAAIDFLRGGPKVPFLAVGEEALPSLELIVGLYEAAESKKIIKFPFRPRFCKLGKGVLV</sequence>
<dbReference type="PANTHER" id="PTHR43249">
    <property type="entry name" value="UDP-N-ACETYL-2-AMINO-2-DEOXY-D-GLUCURONATE OXIDASE"/>
    <property type="match status" value="1"/>
</dbReference>
<dbReference type="SUPFAM" id="SSF51735">
    <property type="entry name" value="NAD(P)-binding Rossmann-fold domains"/>
    <property type="match status" value="1"/>
</dbReference>
<proteinExistence type="predicted"/>
<dbReference type="Gene3D" id="3.30.360.10">
    <property type="entry name" value="Dihydrodipicolinate Reductase, domain 2"/>
    <property type="match status" value="1"/>
</dbReference>
<evidence type="ECO:0000313" key="3">
    <source>
        <dbReference type="EMBL" id="HGV55764.1"/>
    </source>
</evidence>
<dbReference type="InterPro" id="IPR052515">
    <property type="entry name" value="Gfo/Idh/MocA_Oxidoreductase"/>
</dbReference>
<protein>
    <submittedName>
        <fullName evidence="3">Gfo/Idh/MocA family oxidoreductase</fullName>
    </submittedName>
</protein>
<dbReference type="InterPro" id="IPR000683">
    <property type="entry name" value="Gfo/Idh/MocA-like_OxRdtase_N"/>
</dbReference>
<dbReference type="Pfam" id="PF01408">
    <property type="entry name" value="GFO_IDH_MocA"/>
    <property type="match status" value="1"/>
</dbReference>
<dbReference type="AlphaFoldDB" id="A0A832LWT4"/>
<evidence type="ECO:0000259" key="1">
    <source>
        <dbReference type="Pfam" id="PF01408"/>
    </source>
</evidence>